<evidence type="ECO:0000313" key="3">
    <source>
        <dbReference type="Proteomes" id="UP001345219"/>
    </source>
</evidence>
<feature type="region of interest" description="Disordered" evidence="1">
    <location>
        <begin position="137"/>
        <end position="159"/>
    </location>
</feature>
<sequence length="159" mass="17437">MFLFDAFSTGSHHHSLVFFLSLRLYSTMMGLNIKNTAMGMAKSVALTPLKALLHLCFFFLSLILARSSLLRVQPPPGRREGETSEEPPTLNDLYVLVMDGGAPSLVHVRVLTSHFKNRVPVVEFGELVERRHGTATAAATSLDDHPGGGDYIGTKTRDV</sequence>
<dbReference type="AlphaFoldDB" id="A0AAN7QLG4"/>
<comment type="caution">
    <text evidence="2">The sequence shown here is derived from an EMBL/GenBank/DDBJ whole genome shotgun (WGS) entry which is preliminary data.</text>
</comment>
<reference evidence="2 3" key="1">
    <citation type="journal article" date="2023" name="Hortic Res">
        <title>Pangenome of water caltrop reveals structural variations and asymmetric subgenome divergence after allopolyploidization.</title>
        <authorList>
            <person name="Zhang X."/>
            <person name="Chen Y."/>
            <person name="Wang L."/>
            <person name="Yuan Y."/>
            <person name="Fang M."/>
            <person name="Shi L."/>
            <person name="Lu R."/>
            <person name="Comes H.P."/>
            <person name="Ma Y."/>
            <person name="Chen Y."/>
            <person name="Huang G."/>
            <person name="Zhou Y."/>
            <person name="Zheng Z."/>
            <person name="Qiu Y."/>
        </authorList>
    </citation>
    <scope>NUCLEOTIDE SEQUENCE [LARGE SCALE GENOMIC DNA]</scope>
    <source>
        <tissue evidence="2">Roots</tissue>
    </source>
</reference>
<name>A0AAN7QLG4_9MYRT</name>
<protein>
    <submittedName>
        <fullName evidence="2">Uncharacterized protein</fullName>
    </submittedName>
</protein>
<dbReference type="EMBL" id="JAXIOK010000005">
    <property type="protein sequence ID" value="KAK4771467.1"/>
    <property type="molecule type" value="Genomic_DNA"/>
</dbReference>
<dbReference type="Proteomes" id="UP001345219">
    <property type="component" value="Chromosome 24"/>
</dbReference>
<evidence type="ECO:0000313" key="2">
    <source>
        <dbReference type="EMBL" id="KAK4771467.1"/>
    </source>
</evidence>
<accession>A0AAN7QLG4</accession>
<organism evidence="2 3">
    <name type="scientific">Trapa incisa</name>
    <dbReference type="NCBI Taxonomy" id="236973"/>
    <lineage>
        <taxon>Eukaryota</taxon>
        <taxon>Viridiplantae</taxon>
        <taxon>Streptophyta</taxon>
        <taxon>Embryophyta</taxon>
        <taxon>Tracheophyta</taxon>
        <taxon>Spermatophyta</taxon>
        <taxon>Magnoliopsida</taxon>
        <taxon>eudicotyledons</taxon>
        <taxon>Gunneridae</taxon>
        <taxon>Pentapetalae</taxon>
        <taxon>rosids</taxon>
        <taxon>malvids</taxon>
        <taxon>Myrtales</taxon>
        <taxon>Lythraceae</taxon>
        <taxon>Trapa</taxon>
    </lineage>
</organism>
<proteinExistence type="predicted"/>
<evidence type="ECO:0000256" key="1">
    <source>
        <dbReference type="SAM" id="MobiDB-lite"/>
    </source>
</evidence>
<gene>
    <name evidence="2" type="ORF">SAY87_031999</name>
</gene>
<keyword evidence="3" id="KW-1185">Reference proteome</keyword>